<keyword evidence="2" id="KW-0238">DNA-binding</keyword>
<keyword evidence="6" id="KW-1185">Reference proteome</keyword>
<dbReference type="Gene3D" id="1.10.10.10">
    <property type="entry name" value="Winged helix-like DNA-binding domain superfamily/Winged helix DNA-binding domain"/>
    <property type="match status" value="1"/>
</dbReference>
<proteinExistence type="predicted"/>
<dbReference type="CDD" id="cd06170">
    <property type="entry name" value="LuxR_C_like"/>
    <property type="match status" value="1"/>
</dbReference>
<dbReference type="PROSITE" id="PS50043">
    <property type="entry name" value="HTH_LUXR_2"/>
    <property type="match status" value="1"/>
</dbReference>
<keyword evidence="3" id="KW-0804">Transcription</keyword>
<feature type="domain" description="HTH luxR-type" evidence="4">
    <location>
        <begin position="288"/>
        <end position="351"/>
    </location>
</feature>
<organism evidence="5 6">
    <name type="scientific">Streptomyces albireticuli</name>
    <dbReference type="NCBI Taxonomy" id="1940"/>
    <lineage>
        <taxon>Bacteria</taxon>
        <taxon>Bacillati</taxon>
        <taxon>Actinomycetota</taxon>
        <taxon>Actinomycetes</taxon>
        <taxon>Kitasatosporales</taxon>
        <taxon>Streptomycetaceae</taxon>
        <taxon>Streptomyces</taxon>
    </lineage>
</organism>
<evidence type="ECO:0000256" key="3">
    <source>
        <dbReference type="ARBA" id="ARBA00023163"/>
    </source>
</evidence>
<sequence>MDGVARCLEAAVGERFVRDELAALVSQAVTPWVAHDGLRLFGMNPATGAVSFGFLHDFSPDLVQAQLHDAYLGDDPFSPADITRHPAPVALFGGSDGSNGNSRPTPGHRQVLSTLAAHGAGSEARLLLRDRHGAWGLLALLRESGGRPFDGEDAARLARLSPLLITLLRGYATAAPPPSGAHLPAGVAIVGADHQVRSLTPEARAWMREISPERGLAPRWMPQVSMREISLAARRHLADPGAPRPLACSPTAYLGRRVAVHAQPLDEHGEGDVAVLFQEATGTLLLSTFAAWHGLTARESLVLRHLYSGAAPKQIARGLEVSPHTVNAHVKAVFRKTGVSGRDELLAALDS</sequence>
<gene>
    <name evidence="5" type="ORF">CK936_31385</name>
</gene>
<dbReference type="PANTHER" id="PTHR44688:SF16">
    <property type="entry name" value="DNA-BINDING TRANSCRIPTIONAL ACTIVATOR DEVR_DOSR"/>
    <property type="match status" value="1"/>
</dbReference>
<dbReference type="Proteomes" id="UP000218944">
    <property type="component" value="Unassembled WGS sequence"/>
</dbReference>
<dbReference type="Pfam" id="PF00196">
    <property type="entry name" value="GerE"/>
    <property type="match status" value="1"/>
</dbReference>
<dbReference type="GO" id="GO:0003677">
    <property type="term" value="F:DNA binding"/>
    <property type="evidence" value="ECO:0007669"/>
    <property type="project" value="UniProtKB-KW"/>
</dbReference>
<dbReference type="EMBL" id="NSJV01000592">
    <property type="protein sequence ID" value="PAU45083.1"/>
    <property type="molecule type" value="Genomic_DNA"/>
</dbReference>
<keyword evidence="1" id="KW-0805">Transcription regulation</keyword>
<dbReference type="AlphaFoldDB" id="A0A2A2CY01"/>
<dbReference type="SUPFAM" id="SSF46894">
    <property type="entry name" value="C-terminal effector domain of the bipartite response regulators"/>
    <property type="match status" value="1"/>
</dbReference>
<dbReference type="PANTHER" id="PTHR44688">
    <property type="entry name" value="DNA-BINDING TRANSCRIPTIONAL ACTIVATOR DEVR_DOSR"/>
    <property type="match status" value="1"/>
</dbReference>
<evidence type="ECO:0000313" key="5">
    <source>
        <dbReference type="EMBL" id="PAU45083.1"/>
    </source>
</evidence>
<evidence type="ECO:0000259" key="4">
    <source>
        <dbReference type="PROSITE" id="PS50043"/>
    </source>
</evidence>
<comment type="caution">
    <text evidence="5">The sequence shown here is derived from an EMBL/GenBank/DDBJ whole genome shotgun (WGS) entry which is preliminary data.</text>
</comment>
<name>A0A2A2CY01_9ACTN</name>
<reference evidence="5 6" key="1">
    <citation type="submission" date="2017-08" db="EMBL/GenBank/DDBJ databases">
        <title>Genome sequence of Streptomyces albireticuli NRRL B-1670.</title>
        <authorList>
            <person name="Graham D.E."/>
            <person name="Mahan K.M."/>
            <person name="Klingeman D.M."/>
            <person name="Hettich R.L."/>
            <person name="Parry R.J."/>
            <person name="Spain J.C."/>
        </authorList>
    </citation>
    <scope>NUCLEOTIDE SEQUENCE [LARGE SCALE GENOMIC DNA]</scope>
    <source>
        <strain evidence="5 6">NRRL B-1670</strain>
    </source>
</reference>
<dbReference type="GO" id="GO:0006355">
    <property type="term" value="P:regulation of DNA-templated transcription"/>
    <property type="evidence" value="ECO:0007669"/>
    <property type="project" value="InterPro"/>
</dbReference>
<evidence type="ECO:0000256" key="2">
    <source>
        <dbReference type="ARBA" id="ARBA00023125"/>
    </source>
</evidence>
<dbReference type="InterPro" id="IPR016032">
    <property type="entry name" value="Sig_transdc_resp-reg_C-effctor"/>
</dbReference>
<evidence type="ECO:0000313" key="6">
    <source>
        <dbReference type="Proteomes" id="UP000218944"/>
    </source>
</evidence>
<dbReference type="InterPro" id="IPR000792">
    <property type="entry name" value="Tscrpt_reg_LuxR_C"/>
</dbReference>
<evidence type="ECO:0000256" key="1">
    <source>
        <dbReference type="ARBA" id="ARBA00023015"/>
    </source>
</evidence>
<dbReference type="SMART" id="SM00421">
    <property type="entry name" value="HTH_LUXR"/>
    <property type="match status" value="1"/>
</dbReference>
<dbReference type="InterPro" id="IPR036388">
    <property type="entry name" value="WH-like_DNA-bd_sf"/>
</dbReference>
<accession>A0A2A2CY01</accession>
<protein>
    <submittedName>
        <fullName evidence="5">Helix-turn-helix transcriptional regulator</fullName>
    </submittedName>
</protein>
<dbReference type="PRINTS" id="PR00038">
    <property type="entry name" value="HTHLUXR"/>
</dbReference>